<name>A0ACB7RSZ9_HYAAI</name>
<evidence type="ECO:0000313" key="1">
    <source>
        <dbReference type="EMBL" id="KAH6924574.1"/>
    </source>
</evidence>
<comment type="caution">
    <text evidence="1">The sequence shown here is derived from an EMBL/GenBank/DDBJ whole genome shotgun (WGS) entry which is preliminary data.</text>
</comment>
<proteinExistence type="predicted"/>
<evidence type="ECO:0000313" key="2">
    <source>
        <dbReference type="Proteomes" id="UP000821845"/>
    </source>
</evidence>
<dbReference type="EMBL" id="CM023488">
    <property type="protein sequence ID" value="KAH6924574.1"/>
    <property type="molecule type" value="Genomic_DNA"/>
</dbReference>
<reference evidence="1" key="1">
    <citation type="submission" date="2020-05" db="EMBL/GenBank/DDBJ databases">
        <title>Large-scale comparative analyses of tick genomes elucidate their genetic diversity and vector capacities.</title>
        <authorList>
            <person name="Jia N."/>
            <person name="Wang J."/>
            <person name="Shi W."/>
            <person name="Du L."/>
            <person name="Sun Y."/>
            <person name="Zhan W."/>
            <person name="Jiang J."/>
            <person name="Wang Q."/>
            <person name="Zhang B."/>
            <person name="Ji P."/>
            <person name="Sakyi L.B."/>
            <person name="Cui X."/>
            <person name="Yuan T."/>
            <person name="Jiang B."/>
            <person name="Yang W."/>
            <person name="Lam T.T.-Y."/>
            <person name="Chang Q."/>
            <person name="Ding S."/>
            <person name="Wang X."/>
            <person name="Zhu J."/>
            <person name="Ruan X."/>
            <person name="Zhao L."/>
            <person name="Wei J."/>
            <person name="Que T."/>
            <person name="Du C."/>
            <person name="Cheng J."/>
            <person name="Dai P."/>
            <person name="Han X."/>
            <person name="Huang E."/>
            <person name="Gao Y."/>
            <person name="Liu J."/>
            <person name="Shao H."/>
            <person name="Ye R."/>
            <person name="Li L."/>
            <person name="Wei W."/>
            <person name="Wang X."/>
            <person name="Wang C."/>
            <person name="Yang T."/>
            <person name="Huo Q."/>
            <person name="Li W."/>
            <person name="Guo W."/>
            <person name="Chen H."/>
            <person name="Zhou L."/>
            <person name="Ni X."/>
            <person name="Tian J."/>
            <person name="Zhou Y."/>
            <person name="Sheng Y."/>
            <person name="Liu T."/>
            <person name="Pan Y."/>
            <person name="Xia L."/>
            <person name="Li J."/>
            <person name="Zhao F."/>
            <person name="Cao W."/>
        </authorList>
    </citation>
    <scope>NUCLEOTIDE SEQUENCE</scope>
    <source>
        <strain evidence="1">Hyas-2018</strain>
    </source>
</reference>
<gene>
    <name evidence="1" type="ORF">HPB50_019612</name>
</gene>
<sequence>MSADTFNSIVDELVKRKNFEDFRIKMTETQRNDFTCGTLYKIGQSRSLLRFYVYSECTAEGRLTAAQNSSLRELIFEPPISSAATLGEIREVLQVCQWRVRLKICVDLSARTASPDTLWNLLDIIQEKSLQVLVLTGSTISYNESLRIADALESSNLIELHLDKCNIMCAAILPFINAVRRLKPENPNFKELNLGVVTGPPGEQAWAQQMIVFYGVQRCMRVVFTDFLDNYSTWITAGKGMRDFSEISLTFSETTPSDGFLTELADTATWLECLTIYTNQVLSLHAMKMLGEVIKRNVLLKVVRLRFRTEKDYAKDVLSAVANSKSVVLLAIQGWDWNDKMLEGLHRMLRDNVSLYRLELYWDKDEYYMPLKGCLQRALKKDTSVVVVKMYRLDGAGYIEVPLRDFSILKFLHRNETTFDWAMDRLARCRMGEPLEVVAEILNICSSPLYSRRRTVDLAPCIVQSMERLDRVATRTDYYSLSFGDPYFLGLCRTSDATEVLHYHISVMRNLVETNGPRVALREEPLL</sequence>
<keyword evidence="2" id="KW-1185">Reference proteome</keyword>
<accession>A0ACB7RSZ9</accession>
<protein>
    <submittedName>
        <fullName evidence="1">Uncharacterized protein</fullName>
    </submittedName>
</protein>
<organism evidence="1 2">
    <name type="scientific">Hyalomma asiaticum</name>
    <name type="common">Tick</name>
    <dbReference type="NCBI Taxonomy" id="266040"/>
    <lineage>
        <taxon>Eukaryota</taxon>
        <taxon>Metazoa</taxon>
        <taxon>Ecdysozoa</taxon>
        <taxon>Arthropoda</taxon>
        <taxon>Chelicerata</taxon>
        <taxon>Arachnida</taxon>
        <taxon>Acari</taxon>
        <taxon>Parasitiformes</taxon>
        <taxon>Ixodida</taxon>
        <taxon>Ixodoidea</taxon>
        <taxon>Ixodidae</taxon>
        <taxon>Hyalomminae</taxon>
        <taxon>Hyalomma</taxon>
    </lineage>
</organism>
<dbReference type="Proteomes" id="UP000821845">
    <property type="component" value="Chromosome 8"/>
</dbReference>